<gene>
    <name evidence="2" type="ORF">ACFQ0S_12635</name>
</gene>
<evidence type="ECO:0000313" key="2">
    <source>
        <dbReference type="EMBL" id="MFD0985320.1"/>
    </source>
</evidence>
<feature type="chain" id="PRO_5046165075" description="WG repeat-containing protein" evidence="1">
    <location>
        <begin position="22"/>
        <end position="140"/>
    </location>
</feature>
<organism evidence="2 3">
    <name type="scientific">Flavobacterium myungsuense</name>
    <dbReference type="NCBI Taxonomy" id="651823"/>
    <lineage>
        <taxon>Bacteria</taxon>
        <taxon>Pseudomonadati</taxon>
        <taxon>Bacteroidota</taxon>
        <taxon>Flavobacteriia</taxon>
        <taxon>Flavobacteriales</taxon>
        <taxon>Flavobacteriaceae</taxon>
        <taxon>Flavobacterium</taxon>
    </lineage>
</organism>
<evidence type="ECO:0000313" key="3">
    <source>
        <dbReference type="Proteomes" id="UP001597051"/>
    </source>
</evidence>
<dbReference type="Proteomes" id="UP001597051">
    <property type="component" value="Unassembled WGS sequence"/>
</dbReference>
<name>A0ABW3J4G5_9FLAO</name>
<evidence type="ECO:0008006" key="4">
    <source>
        <dbReference type="Google" id="ProtNLM"/>
    </source>
</evidence>
<comment type="caution">
    <text evidence="2">The sequence shown here is derived from an EMBL/GenBank/DDBJ whole genome shotgun (WGS) entry which is preliminary data.</text>
</comment>
<protein>
    <recommendedName>
        <fullName evidence="4">WG repeat-containing protein</fullName>
    </recommendedName>
</protein>
<dbReference type="RefSeq" id="WP_379758174.1">
    <property type="nucleotide sequence ID" value="NZ_JBHSYB010000028.1"/>
</dbReference>
<dbReference type="EMBL" id="JBHTIZ010000045">
    <property type="protein sequence ID" value="MFD0985320.1"/>
    <property type="molecule type" value="Genomic_DNA"/>
</dbReference>
<proteinExistence type="predicted"/>
<evidence type="ECO:0000256" key="1">
    <source>
        <dbReference type="SAM" id="SignalP"/>
    </source>
</evidence>
<keyword evidence="3" id="KW-1185">Reference proteome</keyword>
<reference evidence="3" key="1">
    <citation type="journal article" date="2019" name="Int. J. Syst. Evol. Microbiol.">
        <title>The Global Catalogue of Microorganisms (GCM) 10K type strain sequencing project: providing services to taxonomists for standard genome sequencing and annotation.</title>
        <authorList>
            <consortium name="The Broad Institute Genomics Platform"/>
            <consortium name="The Broad Institute Genome Sequencing Center for Infectious Disease"/>
            <person name="Wu L."/>
            <person name="Ma J."/>
        </authorList>
    </citation>
    <scope>NUCLEOTIDE SEQUENCE [LARGE SCALE GENOMIC DNA]</scope>
    <source>
        <strain evidence="3">CECT 7649</strain>
    </source>
</reference>
<feature type="signal peptide" evidence="1">
    <location>
        <begin position="1"/>
        <end position="21"/>
    </location>
</feature>
<keyword evidence="1" id="KW-0732">Signal</keyword>
<sequence>MKNLKIILFIFSIFLANKIQAQNEEDKAQNDENVIYEDVIDRSTLKYNNATQCQIRYYYYPNIEAYYDILKEIYYIKEEGEWTVVEEIPINFRGYSVYNNANVPVDDYEDDSITEMFPIHKKRFGYITKEKVRKKLIGSE</sequence>
<accession>A0ABW3J4G5</accession>